<protein>
    <recommendedName>
        <fullName evidence="2">WW domain-containing protein</fullName>
    </recommendedName>
</protein>
<sequence length="281" mass="31057">MEAYEARCADVGARAAATPSAALRYAELMEVVNGRRDDVGAERLRAIERGMDADVEAYEAWTREAEEETAREEAAATTREGEADAAEAAEAVVVDARAKGTIRRPPAPPLPTHEAFVAPPAPPAKKPKRSAAAALSHAKRLGGDVQKWAKLRDVEAEDARPAKASERMEAERARELEEWRKDRIRDGVDGSKNPNFLPVGDWRARVKAAAAKTKLEEFRARREDQARVNKTATIERSNADDASAELEAPLPPGWRAFVDDESGRVYFGNFDTKRTTWERPR</sequence>
<dbReference type="OrthoDB" id="552576at2759"/>
<dbReference type="Gramene" id="ABP00479">
    <property type="protein sequence ID" value="ABP00479"/>
    <property type="gene ID" value="OSTLU_28394"/>
</dbReference>
<gene>
    <name evidence="3" type="ORF">OSTLU_28394</name>
</gene>
<dbReference type="SUPFAM" id="SSF51045">
    <property type="entry name" value="WW domain"/>
    <property type="match status" value="1"/>
</dbReference>
<feature type="region of interest" description="Disordered" evidence="1">
    <location>
        <begin position="221"/>
        <end position="247"/>
    </location>
</feature>
<dbReference type="PANTHER" id="PTHR47852:SF2">
    <property type="entry name" value="WW DOMAIN-CONTAINING PROTEIN"/>
    <property type="match status" value="1"/>
</dbReference>
<dbReference type="PANTHER" id="PTHR47852">
    <property type="entry name" value="OS06G0298400 PROTEIN"/>
    <property type="match status" value="1"/>
</dbReference>
<organism evidence="3 4">
    <name type="scientific">Ostreococcus lucimarinus (strain CCE9901)</name>
    <dbReference type="NCBI Taxonomy" id="436017"/>
    <lineage>
        <taxon>Eukaryota</taxon>
        <taxon>Viridiplantae</taxon>
        <taxon>Chlorophyta</taxon>
        <taxon>Mamiellophyceae</taxon>
        <taxon>Mamiellales</taxon>
        <taxon>Bathycoccaceae</taxon>
        <taxon>Ostreococcus</taxon>
    </lineage>
</organism>
<feature type="region of interest" description="Disordered" evidence="1">
    <location>
        <begin position="64"/>
        <end position="86"/>
    </location>
</feature>
<dbReference type="AlphaFoldDB" id="A4SA16"/>
<dbReference type="Gene3D" id="2.20.70.10">
    <property type="match status" value="1"/>
</dbReference>
<evidence type="ECO:0000259" key="2">
    <source>
        <dbReference type="PROSITE" id="PS50020"/>
    </source>
</evidence>
<proteinExistence type="predicted"/>
<dbReference type="STRING" id="436017.A4SA16"/>
<feature type="compositionally biased region" description="Basic and acidic residues" evidence="1">
    <location>
        <begin position="71"/>
        <end position="82"/>
    </location>
</feature>
<dbReference type="HOGENOM" id="CLU_991742_0_0_1"/>
<reference evidence="3 4" key="1">
    <citation type="journal article" date="2007" name="Proc. Natl. Acad. Sci. U.S.A.">
        <title>The tiny eukaryote Ostreococcus provides genomic insights into the paradox of plankton speciation.</title>
        <authorList>
            <person name="Palenik B."/>
            <person name="Grimwood J."/>
            <person name="Aerts A."/>
            <person name="Rouze P."/>
            <person name="Salamov A."/>
            <person name="Putnam N."/>
            <person name="Dupont C."/>
            <person name="Jorgensen R."/>
            <person name="Derelle E."/>
            <person name="Rombauts S."/>
            <person name="Zhou K."/>
            <person name="Otillar R."/>
            <person name="Merchant S.S."/>
            <person name="Podell S."/>
            <person name="Gaasterland T."/>
            <person name="Napoli C."/>
            <person name="Gendler K."/>
            <person name="Manuell A."/>
            <person name="Tai V."/>
            <person name="Vallon O."/>
            <person name="Piganeau G."/>
            <person name="Jancek S."/>
            <person name="Heijde M."/>
            <person name="Jabbari K."/>
            <person name="Bowler C."/>
            <person name="Lohr M."/>
            <person name="Robbens S."/>
            <person name="Werner G."/>
            <person name="Dubchak I."/>
            <person name="Pazour G.J."/>
            <person name="Ren Q."/>
            <person name="Paulsen I."/>
            <person name="Delwiche C."/>
            <person name="Schmutz J."/>
            <person name="Rokhsar D."/>
            <person name="Van de Peer Y."/>
            <person name="Moreau H."/>
            <person name="Grigoriev I.V."/>
        </authorList>
    </citation>
    <scope>NUCLEOTIDE SEQUENCE [LARGE SCALE GENOMIC DNA]</scope>
    <source>
        <strain evidence="3 4">CCE9901</strain>
    </source>
</reference>
<evidence type="ECO:0000256" key="1">
    <source>
        <dbReference type="SAM" id="MobiDB-lite"/>
    </source>
</evidence>
<feature type="region of interest" description="Disordered" evidence="1">
    <location>
        <begin position="102"/>
        <end position="139"/>
    </location>
</feature>
<dbReference type="PROSITE" id="PS01159">
    <property type="entry name" value="WW_DOMAIN_1"/>
    <property type="match status" value="1"/>
</dbReference>
<dbReference type="InterPro" id="IPR036020">
    <property type="entry name" value="WW_dom_sf"/>
</dbReference>
<keyword evidence="4" id="KW-1185">Reference proteome</keyword>
<evidence type="ECO:0000313" key="4">
    <source>
        <dbReference type="Proteomes" id="UP000001568"/>
    </source>
</evidence>
<dbReference type="SMART" id="SM00456">
    <property type="entry name" value="WW"/>
    <property type="match status" value="1"/>
</dbReference>
<dbReference type="KEGG" id="olu:OSTLU_28394"/>
<evidence type="ECO:0000313" key="3">
    <source>
        <dbReference type="EMBL" id="ABP00479.1"/>
    </source>
</evidence>
<dbReference type="Proteomes" id="UP000001568">
    <property type="component" value="Chromosome 17"/>
</dbReference>
<dbReference type="RefSeq" id="XP_001422162.1">
    <property type="nucleotide sequence ID" value="XM_001422125.1"/>
</dbReference>
<dbReference type="GeneID" id="5006326"/>
<dbReference type="EMBL" id="CP000597">
    <property type="protein sequence ID" value="ABP00479.1"/>
    <property type="molecule type" value="Genomic_DNA"/>
</dbReference>
<dbReference type="InterPro" id="IPR001202">
    <property type="entry name" value="WW_dom"/>
</dbReference>
<dbReference type="Pfam" id="PF00397">
    <property type="entry name" value="WW"/>
    <property type="match status" value="1"/>
</dbReference>
<feature type="domain" description="WW" evidence="2">
    <location>
        <begin position="248"/>
        <end position="281"/>
    </location>
</feature>
<name>A4SA16_OSTLU</name>
<dbReference type="PROSITE" id="PS50020">
    <property type="entry name" value="WW_DOMAIN_2"/>
    <property type="match status" value="1"/>
</dbReference>
<accession>A4SA16</accession>
<dbReference type="CDD" id="cd00201">
    <property type="entry name" value="WW"/>
    <property type="match status" value="1"/>
</dbReference>